<dbReference type="GO" id="GO:0005886">
    <property type="term" value="C:plasma membrane"/>
    <property type="evidence" value="ECO:0007669"/>
    <property type="project" value="UniProtKB-SubCell"/>
</dbReference>
<dbReference type="Gene3D" id="3.30.200.20">
    <property type="entry name" value="Phosphorylase Kinase, domain 1"/>
    <property type="match status" value="1"/>
</dbReference>
<evidence type="ECO:0000256" key="3">
    <source>
        <dbReference type="ARBA" id="ARBA00022475"/>
    </source>
</evidence>
<feature type="region of interest" description="Disordered" evidence="13">
    <location>
        <begin position="333"/>
        <end position="387"/>
    </location>
</feature>
<dbReference type="FunFam" id="3.30.200.20:FF:000348">
    <property type="entry name" value="Serine/threonine protein kinase"/>
    <property type="match status" value="1"/>
</dbReference>
<dbReference type="FunFam" id="1.10.510.10:FF:000021">
    <property type="entry name" value="Serine/threonine protein kinase"/>
    <property type="match status" value="1"/>
</dbReference>
<keyword evidence="7 12" id="KW-0547">Nucleotide-binding</keyword>
<dbReference type="GO" id="GO:0004674">
    <property type="term" value="F:protein serine/threonine kinase activity"/>
    <property type="evidence" value="ECO:0007669"/>
    <property type="project" value="UniProtKB-KW"/>
</dbReference>
<dbReference type="AlphaFoldDB" id="A0A0Q2RTZ4"/>
<dbReference type="Pfam" id="PF00069">
    <property type="entry name" value="Pkinase"/>
    <property type="match status" value="1"/>
</dbReference>
<dbReference type="PROSITE" id="PS00107">
    <property type="entry name" value="PROTEIN_KINASE_ATP"/>
    <property type="match status" value="1"/>
</dbReference>
<dbReference type="InterPro" id="IPR000719">
    <property type="entry name" value="Prot_kinase_dom"/>
</dbReference>
<evidence type="ECO:0000256" key="4">
    <source>
        <dbReference type="ARBA" id="ARBA00022527"/>
    </source>
</evidence>
<comment type="subcellular location">
    <subcellularLocation>
        <location evidence="1">Cell membrane</location>
        <topology evidence="1">Single-pass membrane protein</topology>
    </subcellularLocation>
</comment>
<feature type="transmembrane region" description="Helical" evidence="14">
    <location>
        <begin position="310"/>
        <end position="332"/>
    </location>
</feature>
<keyword evidence="9 12" id="KW-0067">ATP-binding</keyword>
<evidence type="ECO:0000313" key="16">
    <source>
        <dbReference type="EMBL" id="KQH78747.1"/>
    </source>
</evidence>
<dbReference type="EC" id="2.7.11.1" evidence="2"/>
<evidence type="ECO:0000256" key="13">
    <source>
        <dbReference type="SAM" id="MobiDB-lite"/>
    </source>
</evidence>
<dbReference type="CDD" id="cd12087">
    <property type="entry name" value="TM_EGFR-like"/>
    <property type="match status" value="1"/>
</dbReference>
<name>A0A0Q2RTZ4_MYCGO</name>
<evidence type="ECO:0000256" key="6">
    <source>
        <dbReference type="ARBA" id="ARBA00022692"/>
    </source>
</evidence>
<dbReference type="GO" id="GO:0005524">
    <property type="term" value="F:ATP binding"/>
    <property type="evidence" value="ECO:0007669"/>
    <property type="project" value="UniProtKB-UniRule"/>
</dbReference>
<evidence type="ECO:0000256" key="9">
    <source>
        <dbReference type="ARBA" id="ARBA00022840"/>
    </source>
</evidence>
<dbReference type="PANTHER" id="PTHR43289:SF6">
    <property type="entry name" value="SERINE_THREONINE-PROTEIN KINASE NEKL-3"/>
    <property type="match status" value="1"/>
</dbReference>
<dbReference type="GO" id="GO:0080090">
    <property type="term" value="P:regulation of primary metabolic process"/>
    <property type="evidence" value="ECO:0007669"/>
    <property type="project" value="UniProtKB-ARBA"/>
</dbReference>
<protein>
    <recommendedName>
        <fullName evidence="2">non-specific serine/threonine protein kinase</fullName>
        <ecNumber evidence="2">2.7.11.1</ecNumber>
    </recommendedName>
</protein>
<dbReference type="InterPro" id="IPR011009">
    <property type="entry name" value="Kinase-like_dom_sf"/>
</dbReference>
<dbReference type="CDD" id="cd14014">
    <property type="entry name" value="STKc_PknB_like"/>
    <property type="match status" value="1"/>
</dbReference>
<keyword evidence="11 14" id="KW-0472">Membrane</keyword>
<evidence type="ECO:0000259" key="15">
    <source>
        <dbReference type="PROSITE" id="PS50011"/>
    </source>
</evidence>
<evidence type="ECO:0000256" key="7">
    <source>
        <dbReference type="ARBA" id="ARBA00022741"/>
    </source>
</evidence>
<evidence type="ECO:0000256" key="11">
    <source>
        <dbReference type="ARBA" id="ARBA00023136"/>
    </source>
</evidence>
<evidence type="ECO:0000256" key="12">
    <source>
        <dbReference type="PROSITE-ProRule" id="PRU10141"/>
    </source>
</evidence>
<proteinExistence type="predicted"/>
<dbReference type="RefSeq" id="WP_055578340.1">
    <property type="nucleotide sequence ID" value="NZ_LKTM01000168.1"/>
</dbReference>
<dbReference type="PROSITE" id="PS00108">
    <property type="entry name" value="PROTEIN_KINASE_ST"/>
    <property type="match status" value="1"/>
</dbReference>
<dbReference type="PROSITE" id="PS50011">
    <property type="entry name" value="PROTEIN_KINASE_DOM"/>
    <property type="match status" value="1"/>
</dbReference>
<evidence type="ECO:0000256" key="1">
    <source>
        <dbReference type="ARBA" id="ARBA00004162"/>
    </source>
</evidence>
<sequence length="387" mass="41196">MAESSFGRYQLQGLLGRGGMGQVYRAYDTQTDRIVAIKLLPENLAEDKEFEHRFRREARTAASLNDPHVVPIHSFGEIDGRLYVDMRLVEGRDLTKFIAENGGRLSPAQTVAIIEQTAAALESAHQVGLVHRDVKPSNILVANARNFVYLIDFGIARATTDTALTQTGMTMGTLAYLAPERFRGITDPRADVYALACTLYECLTGARPYPGDSFEEQISGHLHAPPPRPTATRRDVPPAFDAVVARGMAKDPEARYQTVTELAEAARAALGGAGMALPPPPPAEAHAGLGPPNPHQPPDVPETDKASRTMLIATVAGSGLALVLVAALIAFLTSGDDGGSNSPTTRTTVTTTSRAPETTTETSTDVSDTSGVEQNGTYDTTTESGSP</sequence>
<evidence type="ECO:0000313" key="17">
    <source>
        <dbReference type="Proteomes" id="UP000051677"/>
    </source>
</evidence>
<keyword evidence="10 14" id="KW-1133">Transmembrane helix</keyword>
<comment type="caution">
    <text evidence="16">The sequence shown here is derived from an EMBL/GenBank/DDBJ whole genome shotgun (WGS) entry which is preliminary data.</text>
</comment>
<dbReference type="STRING" id="1778.A9W97_11920"/>
<reference evidence="16 17" key="1">
    <citation type="submission" date="2015-10" db="EMBL/GenBank/DDBJ databases">
        <title>Mycobacterium gordonae draft genome assembly.</title>
        <authorList>
            <person name="Ustinova V."/>
            <person name="Smirnova T."/>
            <person name="Blagodatskikh K."/>
            <person name="Varlamov D."/>
            <person name="Larionova E."/>
            <person name="Chernousova L."/>
        </authorList>
    </citation>
    <scope>NUCLEOTIDE SEQUENCE [LARGE SCALE GENOMIC DNA]</scope>
    <source>
        <strain evidence="16 17">CTRI 14-8773</strain>
    </source>
</reference>
<dbReference type="PANTHER" id="PTHR43289">
    <property type="entry name" value="MITOGEN-ACTIVATED PROTEIN KINASE KINASE KINASE 20-RELATED"/>
    <property type="match status" value="1"/>
</dbReference>
<feature type="binding site" evidence="12">
    <location>
        <position position="38"/>
    </location>
    <ligand>
        <name>ATP</name>
        <dbReference type="ChEBI" id="CHEBI:30616"/>
    </ligand>
</feature>
<evidence type="ECO:0000256" key="5">
    <source>
        <dbReference type="ARBA" id="ARBA00022679"/>
    </source>
</evidence>
<dbReference type="EMBL" id="LKTM01000168">
    <property type="protein sequence ID" value="KQH78747.1"/>
    <property type="molecule type" value="Genomic_DNA"/>
</dbReference>
<dbReference type="SUPFAM" id="SSF56112">
    <property type="entry name" value="Protein kinase-like (PK-like)"/>
    <property type="match status" value="1"/>
</dbReference>
<evidence type="ECO:0000256" key="2">
    <source>
        <dbReference type="ARBA" id="ARBA00012513"/>
    </source>
</evidence>
<feature type="compositionally biased region" description="Pro residues" evidence="13">
    <location>
        <begin position="291"/>
        <end position="300"/>
    </location>
</feature>
<feature type="compositionally biased region" description="Polar residues" evidence="13">
    <location>
        <begin position="371"/>
        <end position="387"/>
    </location>
</feature>
<evidence type="ECO:0000256" key="8">
    <source>
        <dbReference type="ARBA" id="ARBA00022777"/>
    </source>
</evidence>
<feature type="region of interest" description="Disordered" evidence="13">
    <location>
        <begin position="272"/>
        <end position="305"/>
    </location>
</feature>
<keyword evidence="5" id="KW-0808">Transferase</keyword>
<dbReference type="InterPro" id="IPR017441">
    <property type="entry name" value="Protein_kinase_ATP_BS"/>
</dbReference>
<evidence type="ECO:0000256" key="10">
    <source>
        <dbReference type="ARBA" id="ARBA00022989"/>
    </source>
</evidence>
<gene>
    <name evidence="16" type="ORF">AO501_12920</name>
</gene>
<evidence type="ECO:0000256" key="14">
    <source>
        <dbReference type="SAM" id="Phobius"/>
    </source>
</evidence>
<dbReference type="Gene3D" id="1.10.510.10">
    <property type="entry name" value="Transferase(Phosphotransferase) domain 1"/>
    <property type="match status" value="1"/>
</dbReference>
<keyword evidence="3" id="KW-1003">Cell membrane</keyword>
<keyword evidence="8" id="KW-0418">Kinase</keyword>
<dbReference type="Proteomes" id="UP000051677">
    <property type="component" value="Unassembled WGS sequence"/>
</dbReference>
<organism evidence="16 17">
    <name type="scientific">Mycobacterium gordonae</name>
    <dbReference type="NCBI Taxonomy" id="1778"/>
    <lineage>
        <taxon>Bacteria</taxon>
        <taxon>Bacillati</taxon>
        <taxon>Actinomycetota</taxon>
        <taxon>Actinomycetes</taxon>
        <taxon>Mycobacteriales</taxon>
        <taxon>Mycobacteriaceae</taxon>
        <taxon>Mycobacterium</taxon>
    </lineage>
</organism>
<feature type="domain" description="Protein kinase" evidence="15">
    <location>
        <begin position="9"/>
        <end position="270"/>
    </location>
</feature>
<feature type="compositionally biased region" description="Low complexity" evidence="13">
    <location>
        <begin position="342"/>
        <end position="370"/>
    </location>
</feature>
<accession>A0A0Q2RTZ4</accession>
<keyword evidence="6 14" id="KW-0812">Transmembrane</keyword>
<keyword evidence="4" id="KW-0723">Serine/threonine-protein kinase</keyword>
<dbReference type="SMART" id="SM00220">
    <property type="entry name" value="S_TKc"/>
    <property type="match status" value="1"/>
</dbReference>
<dbReference type="InterPro" id="IPR008271">
    <property type="entry name" value="Ser/Thr_kinase_AS"/>
</dbReference>